<dbReference type="Gene3D" id="3.30.1110.10">
    <property type="match status" value="1"/>
</dbReference>
<keyword evidence="7 13" id="KW-0418">Kinase</keyword>
<proteinExistence type="inferred from homology"/>
<keyword evidence="5 13" id="KW-0660">Purine salvage</keyword>
<evidence type="ECO:0000256" key="12">
    <source>
        <dbReference type="PIRSR" id="PIRSR601805-1"/>
    </source>
</evidence>
<comment type="catalytic activity">
    <reaction evidence="10 13">
        <text>adenosine + ATP = AMP + ADP + H(+)</text>
        <dbReference type="Rhea" id="RHEA:20824"/>
        <dbReference type="ChEBI" id="CHEBI:15378"/>
        <dbReference type="ChEBI" id="CHEBI:16335"/>
        <dbReference type="ChEBI" id="CHEBI:30616"/>
        <dbReference type="ChEBI" id="CHEBI:456215"/>
        <dbReference type="ChEBI" id="CHEBI:456216"/>
        <dbReference type="EC" id="2.7.1.20"/>
    </reaction>
</comment>
<comment type="caution">
    <text evidence="16">The sequence shown here is derived from an EMBL/GenBank/DDBJ whole genome shotgun (WGS) entry which is preliminary data.</text>
</comment>
<evidence type="ECO:0000256" key="2">
    <source>
        <dbReference type="ARBA" id="ARBA00010688"/>
    </source>
</evidence>
<dbReference type="EMBL" id="CADEBC010000561">
    <property type="protein sequence ID" value="CAB3252914.1"/>
    <property type="molecule type" value="Genomic_DNA"/>
</dbReference>
<keyword evidence="8 13" id="KW-0067">ATP-binding</keyword>
<evidence type="ECO:0000256" key="1">
    <source>
        <dbReference type="ARBA" id="ARBA00004801"/>
    </source>
</evidence>
<dbReference type="GO" id="GO:0006144">
    <property type="term" value="P:purine nucleobase metabolic process"/>
    <property type="evidence" value="ECO:0007669"/>
    <property type="project" value="TreeGrafter"/>
</dbReference>
<dbReference type="InterPro" id="IPR002173">
    <property type="entry name" value="Carboh/pur_kinase_PfkB_CS"/>
</dbReference>
<dbReference type="InterPro" id="IPR001805">
    <property type="entry name" value="Adenokinase"/>
</dbReference>
<dbReference type="Gene3D" id="3.40.1190.20">
    <property type="match status" value="1"/>
</dbReference>
<dbReference type="Proteomes" id="UP000494256">
    <property type="component" value="Unassembled WGS sequence"/>
</dbReference>
<evidence type="ECO:0000313" key="17">
    <source>
        <dbReference type="Proteomes" id="UP000494106"/>
    </source>
</evidence>
<dbReference type="GO" id="GO:0005829">
    <property type="term" value="C:cytosol"/>
    <property type="evidence" value="ECO:0007669"/>
    <property type="project" value="TreeGrafter"/>
</dbReference>
<dbReference type="InterPro" id="IPR011611">
    <property type="entry name" value="PfkB_dom"/>
</dbReference>
<comment type="function">
    <text evidence="13">ATP dependent phosphorylation of adenosine and other related nucleoside analogs to monophosphate derivatives.</text>
</comment>
<keyword evidence="9 13" id="KW-0460">Magnesium</keyword>
<evidence type="ECO:0000256" key="5">
    <source>
        <dbReference type="ARBA" id="ARBA00022726"/>
    </source>
</evidence>
<keyword evidence="13" id="KW-0539">Nucleus</keyword>
<sequence length="347" mass="37879">MDPCSLSEGLLVGIGNPLLDISANVGHDLLEKYGLQPNDAIMAEEKHMPLYKELMEKYHAEFIAGGSVQNTLRVAQWILKKPKVCTYFGCVGNDDYARILREKAIADGVNLRYQITNEAPTGTCAVLVTGMKRSLCANLAAAQKFTQDHLAKAECKKSIQAAKFFYSSGFFIAVSPESMLQLAEHAHSNGHMFSINLSAPFVSQFYKDPLEKVLHYCDIIFGNELEVEAFAKAFNITGSLQEIALKMAQIPQTKAKRPRVVVVTQGPDPVILVENGEITLIPVPTLEKEEVVDTNGAGDAFTGGFISQLILGKPYKTCVEGGIYGARHVIQHSGCTFTGESDFKPSS</sequence>
<dbReference type="InterPro" id="IPR029056">
    <property type="entry name" value="Ribokinase-like"/>
</dbReference>
<protein>
    <recommendedName>
        <fullName evidence="11 13">Adenosine kinase</fullName>
        <shortName evidence="13">AK</shortName>
        <ecNumber evidence="3 13">2.7.1.20</ecNumber>
    </recommendedName>
    <alternativeName>
        <fullName evidence="13">Adenosine 5'-phosphotransferase</fullName>
    </alternativeName>
</protein>
<keyword evidence="6 13" id="KW-0547">Nucleotide-binding</keyword>
<dbReference type="SUPFAM" id="SSF53613">
    <property type="entry name" value="Ribokinase-like"/>
    <property type="match status" value="1"/>
</dbReference>
<comment type="subcellular location">
    <subcellularLocation>
        <location evidence="13">Nucleus</location>
    </subcellularLocation>
</comment>
<dbReference type="FunFam" id="3.30.1110.10:FF:000001">
    <property type="entry name" value="Adenosine kinase a"/>
    <property type="match status" value="1"/>
</dbReference>
<evidence type="ECO:0000256" key="10">
    <source>
        <dbReference type="ARBA" id="ARBA00051362"/>
    </source>
</evidence>
<name>A0A8S1B0V4_ARCPL</name>
<dbReference type="GO" id="GO:0005524">
    <property type="term" value="F:ATP binding"/>
    <property type="evidence" value="ECO:0007669"/>
    <property type="project" value="UniProtKB-UniRule"/>
</dbReference>
<dbReference type="OrthoDB" id="432447at2759"/>
<evidence type="ECO:0000256" key="11">
    <source>
        <dbReference type="ARBA" id="ARBA00068771"/>
    </source>
</evidence>
<organism evidence="16 17">
    <name type="scientific">Arctia plantaginis</name>
    <name type="common">Wood tiger moth</name>
    <name type="synonym">Phalaena plantaginis</name>
    <dbReference type="NCBI Taxonomy" id="874455"/>
    <lineage>
        <taxon>Eukaryota</taxon>
        <taxon>Metazoa</taxon>
        <taxon>Ecdysozoa</taxon>
        <taxon>Arthropoda</taxon>
        <taxon>Hexapoda</taxon>
        <taxon>Insecta</taxon>
        <taxon>Pterygota</taxon>
        <taxon>Neoptera</taxon>
        <taxon>Endopterygota</taxon>
        <taxon>Lepidoptera</taxon>
        <taxon>Glossata</taxon>
        <taxon>Ditrysia</taxon>
        <taxon>Noctuoidea</taxon>
        <taxon>Erebidae</taxon>
        <taxon>Arctiinae</taxon>
        <taxon>Arctia</taxon>
    </lineage>
</organism>
<accession>A0A8S1B0V4</accession>
<dbReference type="EMBL" id="CADEBD010000287">
    <property type="protein sequence ID" value="CAB3230226.1"/>
    <property type="molecule type" value="Genomic_DNA"/>
</dbReference>
<comment type="pathway">
    <text evidence="1 13">Purine metabolism; AMP biosynthesis via salvage pathway; AMP from adenosine: step 1/1.</text>
</comment>
<evidence type="ECO:0000313" key="18">
    <source>
        <dbReference type="Proteomes" id="UP000494256"/>
    </source>
</evidence>
<dbReference type="PROSITE" id="PS00584">
    <property type="entry name" value="PFKB_KINASES_2"/>
    <property type="match status" value="1"/>
</dbReference>
<evidence type="ECO:0000256" key="6">
    <source>
        <dbReference type="ARBA" id="ARBA00022741"/>
    </source>
</evidence>
<comment type="subunit">
    <text evidence="13">Monomer.</text>
</comment>
<comment type="similarity">
    <text evidence="2 13">Belongs to the carbohydrate kinase PfkB family.</text>
</comment>
<dbReference type="CDD" id="cd01168">
    <property type="entry name" value="adenosine_kinase"/>
    <property type="match status" value="1"/>
</dbReference>
<evidence type="ECO:0000256" key="7">
    <source>
        <dbReference type="ARBA" id="ARBA00022777"/>
    </source>
</evidence>
<dbReference type="Proteomes" id="UP000494106">
    <property type="component" value="Unassembled WGS sequence"/>
</dbReference>
<dbReference type="EC" id="2.7.1.20" evidence="3 13"/>
<evidence type="ECO:0000256" key="4">
    <source>
        <dbReference type="ARBA" id="ARBA00022679"/>
    </source>
</evidence>
<evidence type="ECO:0000256" key="9">
    <source>
        <dbReference type="ARBA" id="ARBA00022842"/>
    </source>
</evidence>
<evidence type="ECO:0000259" key="14">
    <source>
        <dbReference type="Pfam" id="PF00294"/>
    </source>
</evidence>
<dbReference type="PANTHER" id="PTHR45769">
    <property type="entry name" value="ADENOSINE KINASE"/>
    <property type="match status" value="1"/>
</dbReference>
<dbReference type="Pfam" id="PF00294">
    <property type="entry name" value="PfkB"/>
    <property type="match status" value="1"/>
</dbReference>
<feature type="domain" description="Carbohydrate kinase PfkB" evidence="14">
    <location>
        <begin position="29"/>
        <end position="337"/>
    </location>
</feature>
<dbReference type="GO" id="GO:0004001">
    <property type="term" value="F:adenosine kinase activity"/>
    <property type="evidence" value="ECO:0007669"/>
    <property type="project" value="UniProtKB-UniRule"/>
</dbReference>
<reference evidence="17 18" key="1">
    <citation type="submission" date="2020-04" db="EMBL/GenBank/DDBJ databases">
        <authorList>
            <person name="Wallbank WR R."/>
            <person name="Pardo Diaz C."/>
            <person name="Kozak K."/>
            <person name="Martin S."/>
            <person name="Jiggins C."/>
            <person name="Moest M."/>
            <person name="Warren A I."/>
            <person name="Byers J.R.P. K."/>
            <person name="Montejo-Kovacevich G."/>
            <person name="Yen C E."/>
        </authorList>
    </citation>
    <scope>NUCLEOTIDE SEQUENCE [LARGE SCALE GENOMIC DNA]</scope>
</reference>
<feature type="active site" description="Proton acceptor" evidence="12">
    <location>
        <position position="299"/>
    </location>
</feature>
<dbReference type="PRINTS" id="PR00989">
    <property type="entry name" value="ADENOKINASE"/>
</dbReference>
<gene>
    <name evidence="16" type="ORF">APLA_LOCUS13782</name>
    <name evidence="15" type="ORF">APLA_LOCUS4466</name>
</gene>
<dbReference type="FunFam" id="3.40.1190.20:FF:000076">
    <property type="entry name" value="Adenosine kinase"/>
    <property type="match status" value="1"/>
</dbReference>
<dbReference type="PANTHER" id="PTHR45769:SF3">
    <property type="entry name" value="ADENOSINE KINASE"/>
    <property type="match status" value="1"/>
</dbReference>
<evidence type="ECO:0000313" key="15">
    <source>
        <dbReference type="EMBL" id="CAB3230226.1"/>
    </source>
</evidence>
<evidence type="ECO:0000256" key="3">
    <source>
        <dbReference type="ARBA" id="ARBA00012119"/>
    </source>
</evidence>
<evidence type="ECO:0000256" key="8">
    <source>
        <dbReference type="ARBA" id="ARBA00022840"/>
    </source>
</evidence>
<keyword evidence="4 13" id="KW-0808">Transferase</keyword>
<dbReference type="GO" id="GO:0005634">
    <property type="term" value="C:nucleus"/>
    <property type="evidence" value="ECO:0007669"/>
    <property type="project" value="UniProtKB-SubCell"/>
</dbReference>
<keyword evidence="17" id="KW-1185">Reference proteome</keyword>
<comment type="cofactor">
    <cofactor evidence="13">
        <name>Mg(2+)</name>
        <dbReference type="ChEBI" id="CHEBI:18420"/>
    </cofactor>
    <text evidence="13">Binds 3 Mg(2+) ions per subunit.</text>
</comment>
<dbReference type="GO" id="GO:0006166">
    <property type="term" value="P:purine ribonucleoside salvage"/>
    <property type="evidence" value="ECO:0007669"/>
    <property type="project" value="UniProtKB-KW"/>
</dbReference>
<dbReference type="GO" id="GO:0044209">
    <property type="term" value="P:AMP salvage"/>
    <property type="evidence" value="ECO:0007669"/>
    <property type="project" value="UniProtKB-UniRule"/>
</dbReference>
<evidence type="ECO:0000313" key="16">
    <source>
        <dbReference type="EMBL" id="CAB3252914.1"/>
    </source>
</evidence>
<dbReference type="AlphaFoldDB" id="A0A8S1B0V4"/>
<evidence type="ECO:0000256" key="13">
    <source>
        <dbReference type="RuleBase" id="RU368116"/>
    </source>
</evidence>